<accession>Z9JRZ9</accession>
<organism evidence="12 13">
    <name type="scientific">Brachybacterium phenoliresistens</name>
    <dbReference type="NCBI Taxonomy" id="396014"/>
    <lineage>
        <taxon>Bacteria</taxon>
        <taxon>Bacillati</taxon>
        <taxon>Actinomycetota</taxon>
        <taxon>Actinomycetes</taxon>
        <taxon>Micrococcales</taxon>
        <taxon>Dermabacteraceae</taxon>
        <taxon>Brachybacterium</taxon>
    </lineage>
</organism>
<keyword evidence="4 9" id="KW-0812">Transmembrane</keyword>
<feature type="region of interest" description="Disordered" evidence="8">
    <location>
        <begin position="1"/>
        <end position="48"/>
    </location>
</feature>
<dbReference type="InterPro" id="IPR002524">
    <property type="entry name" value="Cation_efflux"/>
</dbReference>
<dbReference type="HOGENOM" id="CLU_013430_0_0_11"/>
<dbReference type="InterPro" id="IPR036837">
    <property type="entry name" value="Cation_efflux_CTD_sf"/>
</dbReference>
<dbReference type="OrthoDB" id="9809646at2"/>
<evidence type="ECO:0000256" key="4">
    <source>
        <dbReference type="ARBA" id="ARBA00022692"/>
    </source>
</evidence>
<name>Z9JRZ9_9MICO</name>
<evidence type="ECO:0000313" key="12">
    <source>
        <dbReference type="EMBL" id="EWS81150.1"/>
    </source>
</evidence>
<evidence type="ECO:0000313" key="13">
    <source>
        <dbReference type="Proteomes" id="UP000023067"/>
    </source>
</evidence>
<dbReference type="Pfam" id="PF16916">
    <property type="entry name" value="ZT_dimer"/>
    <property type="match status" value="1"/>
</dbReference>
<evidence type="ECO:0000256" key="2">
    <source>
        <dbReference type="ARBA" id="ARBA00008873"/>
    </source>
</evidence>
<evidence type="ECO:0000256" key="8">
    <source>
        <dbReference type="SAM" id="MobiDB-lite"/>
    </source>
</evidence>
<dbReference type="Pfam" id="PF01545">
    <property type="entry name" value="Cation_efflux"/>
    <property type="match status" value="1"/>
</dbReference>
<dbReference type="GO" id="GO:0005886">
    <property type="term" value="C:plasma membrane"/>
    <property type="evidence" value="ECO:0007669"/>
    <property type="project" value="TreeGrafter"/>
</dbReference>
<evidence type="ECO:0000256" key="9">
    <source>
        <dbReference type="SAM" id="Phobius"/>
    </source>
</evidence>
<dbReference type="GO" id="GO:0005385">
    <property type="term" value="F:zinc ion transmembrane transporter activity"/>
    <property type="evidence" value="ECO:0007669"/>
    <property type="project" value="TreeGrafter"/>
</dbReference>
<dbReference type="InterPro" id="IPR027470">
    <property type="entry name" value="Cation_efflux_CTD"/>
</dbReference>
<feature type="transmembrane region" description="Helical" evidence="9">
    <location>
        <begin position="60"/>
        <end position="85"/>
    </location>
</feature>
<protein>
    <submittedName>
        <fullName evidence="12">Cation transporter</fullName>
    </submittedName>
</protein>
<reference evidence="12 13" key="1">
    <citation type="submission" date="2014-02" db="EMBL/GenBank/DDBJ databases">
        <title>Genome sequence of Brachybacterium phenoliresistens strain W13A50.</title>
        <authorList>
            <person name="Wang X."/>
        </authorList>
    </citation>
    <scope>NUCLEOTIDE SEQUENCE [LARGE SCALE GENOMIC DNA]</scope>
    <source>
        <strain evidence="12 13">W13A50</strain>
    </source>
</reference>
<feature type="domain" description="Cation efflux protein transmembrane" evidence="10">
    <location>
        <begin position="60"/>
        <end position="249"/>
    </location>
</feature>
<keyword evidence="3" id="KW-0813">Transport</keyword>
<sequence length="339" mass="34896">MTGQDLPGGEAAEDRARCAAGEDAAQQHHPGRGRGGHSHGPGAAELSGSAAGRWRGRLSIAVAAIGVFFVVELVTALASGSLALLSDAGHMAADVLTLGAALAATVVAARPDRSGRRSYGRYRTEVFASLFAVLVMLAVAAFVVLEAVRRIGSPEGVGTGAMLVVGVLGLVVNLTVMALLRSGAGESLNLKGAYLEVMADTVGSLGVILAAVLVRVTGSPVWDTALALAIGAFVAVRAVMLGREVLAVLGQETPRHLDPSVVEADLCAIPGVLGVHDLHLWTLTSGMDVITAHLRIGAQADAHAVLDAAQALLRREHGLDHSTLQIEPESHLIDEESSW</sequence>
<keyword evidence="13" id="KW-1185">Reference proteome</keyword>
<dbReference type="eggNOG" id="COG1230">
    <property type="taxonomic scope" value="Bacteria"/>
</dbReference>
<feature type="domain" description="Cation efflux protein cytoplasmic" evidence="11">
    <location>
        <begin position="260"/>
        <end position="329"/>
    </location>
</feature>
<proteinExistence type="inferred from homology"/>
<feature type="transmembrane region" description="Helical" evidence="9">
    <location>
        <begin position="91"/>
        <end position="109"/>
    </location>
</feature>
<keyword evidence="5 9" id="KW-1133">Transmembrane helix</keyword>
<keyword evidence="7 9" id="KW-0472">Membrane</keyword>
<evidence type="ECO:0000259" key="11">
    <source>
        <dbReference type="Pfam" id="PF16916"/>
    </source>
</evidence>
<evidence type="ECO:0000256" key="6">
    <source>
        <dbReference type="ARBA" id="ARBA00023065"/>
    </source>
</evidence>
<dbReference type="STRING" id="396014.BF93_18455"/>
<dbReference type="PANTHER" id="PTHR11562">
    <property type="entry name" value="CATION EFFLUX PROTEIN/ ZINC TRANSPORTER"/>
    <property type="match status" value="1"/>
</dbReference>
<dbReference type="InterPro" id="IPR027469">
    <property type="entry name" value="Cation_efflux_TMD_sf"/>
</dbReference>
<gene>
    <name evidence="12" type="ORF">BF93_18455</name>
</gene>
<dbReference type="InterPro" id="IPR058533">
    <property type="entry name" value="Cation_efflux_TM"/>
</dbReference>
<dbReference type="AlphaFoldDB" id="Z9JRZ9"/>
<evidence type="ECO:0000256" key="1">
    <source>
        <dbReference type="ARBA" id="ARBA00004141"/>
    </source>
</evidence>
<dbReference type="SUPFAM" id="SSF161111">
    <property type="entry name" value="Cation efflux protein transmembrane domain-like"/>
    <property type="match status" value="1"/>
</dbReference>
<dbReference type="InterPro" id="IPR050681">
    <property type="entry name" value="CDF/SLC30A"/>
</dbReference>
<dbReference type="SUPFAM" id="SSF160240">
    <property type="entry name" value="Cation efflux protein cytoplasmic domain-like"/>
    <property type="match status" value="1"/>
</dbReference>
<dbReference type="Proteomes" id="UP000023067">
    <property type="component" value="Unassembled WGS sequence"/>
</dbReference>
<dbReference type="Gene3D" id="1.20.1510.10">
    <property type="entry name" value="Cation efflux protein transmembrane domain"/>
    <property type="match status" value="1"/>
</dbReference>
<dbReference type="EMBL" id="JDYK01000009">
    <property type="protein sequence ID" value="EWS81150.1"/>
    <property type="molecule type" value="Genomic_DNA"/>
</dbReference>
<comment type="similarity">
    <text evidence="2">Belongs to the cation diffusion facilitator (CDF) transporter (TC 2.A.4) family. SLC30A subfamily.</text>
</comment>
<dbReference type="PATRIC" id="fig|396014.3.peg.2024"/>
<feature type="transmembrane region" description="Helical" evidence="9">
    <location>
        <begin position="192"/>
        <end position="214"/>
    </location>
</feature>
<evidence type="ECO:0000259" key="10">
    <source>
        <dbReference type="Pfam" id="PF01545"/>
    </source>
</evidence>
<feature type="transmembrane region" description="Helical" evidence="9">
    <location>
        <begin position="160"/>
        <end position="180"/>
    </location>
</feature>
<dbReference type="RefSeq" id="WP_084148448.1">
    <property type="nucleotide sequence ID" value="NZ_BAAAOW010000002.1"/>
</dbReference>
<comment type="caution">
    <text evidence="12">The sequence shown here is derived from an EMBL/GenBank/DDBJ whole genome shotgun (WGS) entry which is preliminary data.</text>
</comment>
<comment type="subcellular location">
    <subcellularLocation>
        <location evidence="1">Membrane</location>
        <topology evidence="1">Multi-pass membrane protein</topology>
    </subcellularLocation>
</comment>
<evidence type="ECO:0000256" key="3">
    <source>
        <dbReference type="ARBA" id="ARBA00022448"/>
    </source>
</evidence>
<dbReference type="PANTHER" id="PTHR11562:SF17">
    <property type="entry name" value="RE54080P-RELATED"/>
    <property type="match status" value="1"/>
</dbReference>
<evidence type="ECO:0000256" key="5">
    <source>
        <dbReference type="ARBA" id="ARBA00022989"/>
    </source>
</evidence>
<feature type="transmembrane region" description="Helical" evidence="9">
    <location>
        <begin position="220"/>
        <end position="240"/>
    </location>
</feature>
<dbReference type="NCBIfam" id="TIGR01297">
    <property type="entry name" value="CDF"/>
    <property type="match status" value="1"/>
</dbReference>
<evidence type="ECO:0000256" key="7">
    <source>
        <dbReference type="ARBA" id="ARBA00023136"/>
    </source>
</evidence>
<keyword evidence="6" id="KW-0406">Ion transport</keyword>
<feature type="transmembrane region" description="Helical" evidence="9">
    <location>
        <begin position="130"/>
        <end position="148"/>
    </location>
</feature>